<proteinExistence type="predicted"/>
<organism evidence="2 3">
    <name type="scientific">Periophthalmus magnuspinnatus</name>
    <dbReference type="NCBI Taxonomy" id="409849"/>
    <lineage>
        <taxon>Eukaryota</taxon>
        <taxon>Metazoa</taxon>
        <taxon>Chordata</taxon>
        <taxon>Craniata</taxon>
        <taxon>Vertebrata</taxon>
        <taxon>Euteleostomi</taxon>
        <taxon>Actinopterygii</taxon>
        <taxon>Neopterygii</taxon>
        <taxon>Teleostei</taxon>
        <taxon>Neoteleostei</taxon>
        <taxon>Acanthomorphata</taxon>
        <taxon>Gobiaria</taxon>
        <taxon>Gobiiformes</taxon>
        <taxon>Gobioidei</taxon>
        <taxon>Gobiidae</taxon>
        <taxon>Oxudercinae</taxon>
        <taxon>Periophthalmus</taxon>
    </lineage>
</organism>
<name>A0A3B4A0B8_9GOBI</name>
<keyword evidence="1" id="KW-0472">Membrane</keyword>
<sequence>MLIKIWFHFVNMVPRVRFGGGGATVWPGADAVWSCCLPGSDMTNFIINIWYNSLLCVLHSILVCNLRKQNKTCFQEYRMMVHRTLLLLPLLCVGATTLKRIISYTE</sequence>
<feature type="transmembrane region" description="Helical" evidence="1">
    <location>
        <begin position="85"/>
        <end position="102"/>
    </location>
</feature>
<feature type="transmembrane region" description="Helical" evidence="1">
    <location>
        <begin position="45"/>
        <end position="64"/>
    </location>
</feature>
<protein>
    <submittedName>
        <fullName evidence="2">Uncharacterized protein</fullName>
    </submittedName>
</protein>
<reference evidence="2" key="1">
    <citation type="submission" date="2025-08" db="UniProtKB">
        <authorList>
            <consortium name="Ensembl"/>
        </authorList>
    </citation>
    <scope>IDENTIFICATION</scope>
</reference>
<keyword evidence="3" id="KW-1185">Reference proteome</keyword>
<keyword evidence="1" id="KW-0812">Transmembrane</keyword>
<dbReference type="Proteomes" id="UP000261520">
    <property type="component" value="Unplaced"/>
</dbReference>
<reference evidence="2" key="2">
    <citation type="submission" date="2025-09" db="UniProtKB">
        <authorList>
            <consortium name="Ensembl"/>
        </authorList>
    </citation>
    <scope>IDENTIFICATION</scope>
</reference>
<dbReference type="AlphaFoldDB" id="A0A3B4A0B8"/>
<evidence type="ECO:0000313" key="3">
    <source>
        <dbReference type="Proteomes" id="UP000261520"/>
    </source>
</evidence>
<dbReference type="Ensembl" id="ENSPMGT00000010916.1">
    <property type="protein sequence ID" value="ENSPMGP00000010230.1"/>
    <property type="gene ID" value="ENSPMGG00000008482.1"/>
</dbReference>
<evidence type="ECO:0000256" key="1">
    <source>
        <dbReference type="SAM" id="Phobius"/>
    </source>
</evidence>
<keyword evidence="1" id="KW-1133">Transmembrane helix</keyword>
<accession>A0A3B4A0B8</accession>
<evidence type="ECO:0000313" key="2">
    <source>
        <dbReference type="Ensembl" id="ENSPMGP00000010230.1"/>
    </source>
</evidence>